<name>A0A1G9CX64_9FIRM</name>
<keyword evidence="3 9" id="KW-1003">Cell membrane</keyword>
<dbReference type="NCBIfam" id="TIGR00916">
    <property type="entry name" value="2A0604s01"/>
    <property type="match status" value="1"/>
</dbReference>
<dbReference type="InterPro" id="IPR048634">
    <property type="entry name" value="SecD_SecF_C"/>
</dbReference>
<evidence type="ECO:0000256" key="1">
    <source>
        <dbReference type="ARBA" id="ARBA00004651"/>
    </source>
</evidence>
<dbReference type="InterPro" id="IPR055344">
    <property type="entry name" value="SecD_SecF_C_bact"/>
</dbReference>
<dbReference type="Pfam" id="PF22599">
    <property type="entry name" value="SecDF_P1_head"/>
    <property type="match status" value="1"/>
</dbReference>
<feature type="transmembrane region" description="Helical" evidence="9">
    <location>
        <begin position="371"/>
        <end position="395"/>
    </location>
</feature>
<keyword evidence="2 9" id="KW-0813">Transport</keyword>
<evidence type="ECO:0000256" key="6">
    <source>
        <dbReference type="ARBA" id="ARBA00022989"/>
    </source>
</evidence>
<keyword evidence="4 9" id="KW-0812">Transmembrane</keyword>
<dbReference type="Pfam" id="PF02355">
    <property type="entry name" value="SecD_SecF_C"/>
    <property type="match status" value="1"/>
</dbReference>
<feature type="transmembrane region" description="Helical" evidence="9">
    <location>
        <begin position="343"/>
        <end position="365"/>
    </location>
</feature>
<feature type="transmembrane region" description="Helical" evidence="9">
    <location>
        <begin position="272"/>
        <end position="292"/>
    </location>
</feature>
<dbReference type="AlphaFoldDB" id="A0A1G9CX64"/>
<dbReference type="STRING" id="393762.SAMN05660472_01580"/>
<proteinExistence type="inferred from homology"/>
<evidence type="ECO:0000259" key="11">
    <source>
        <dbReference type="Pfam" id="PF22599"/>
    </source>
</evidence>
<dbReference type="Gene3D" id="3.30.70.3220">
    <property type="match status" value="1"/>
</dbReference>
<dbReference type="PANTHER" id="PTHR30081:SF1">
    <property type="entry name" value="PROTEIN TRANSLOCASE SUBUNIT SECD"/>
    <property type="match status" value="1"/>
</dbReference>
<feature type="transmembrane region" description="Helical" evidence="9">
    <location>
        <begin position="249"/>
        <end position="267"/>
    </location>
</feature>
<dbReference type="GO" id="GO:0015450">
    <property type="term" value="F:protein-transporting ATPase activity"/>
    <property type="evidence" value="ECO:0007669"/>
    <property type="project" value="InterPro"/>
</dbReference>
<comment type="subunit">
    <text evidence="9">Forms a complex with SecF. Part of the essential Sec protein translocation apparatus which comprises SecA, SecYEG and auxiliary proteins SecDF. Other proteins may also be involved.</text>
</comment>
<dbReference type="RefSeq" id="WP_176762098.1">
    <property type="nucleotide sequence ID" value="NZ_FNFP01000002.1"/>
</dbReference>
<dbReference type="InterPro" id="IPR005791">
    <property type="entry name" value="SecD"/>
</dbReference>
<evidence type="ECO:0000256" key="9">
    <source>
        <dbReference type="HAMAP-Rule" id="MF_01463"/>
    </source>
</evidence>
<feature type="domain" description="SecDF P1 head subdomain" evidence="11">
    <location>
        <begin position="125"/>
        <end position="226"/>
    </location>
</feature>
<keyword evidence="6 9" id="KW-1133">Transmembrane helix</keyword>
<comment type="similarity">
    <text evidence="9">Belongs to the SecD/SecF family. SecD subfamily.</text>
</comment>
<evidence type="ECO:0000313" key="12">
    <source>
        <dbReference type="EMBL" id="SDK56222.1"/>
    </source>
</evidence>
<dbReference type="GO" id="GO:0006605">
    <property type="term" value="P:protein targeting"/>
    <property type="evidence" value="ECO:0007669"/>
    <property type="project" value="UniProtKB-UniRule"/>
</dbReference>
<dbReference type="Gene3D" id="1.20.1640.10">
    <property type="entry name" value="Multidrug efflux transporter AcrB transmembrane domain"/>
    <property type="match status" value="1"/>
</dbReference>
<gene>
    <name evidence="9" type="primary">secD</name>
    <name evidence="12" type="ORF">SAMN05660472_01580</name>
</gene>
<dbReference type="HAMAP" id="MF_01463_B">
    <property type="entry name" value="SecD_B"/>
    <property type="match status" value="1"/>
</dbReference>
<organism evidence="12 13">
    <name type="scientific">Natronincola ferrireducens</name>
    <dbReference type="NCBI Taxonomy" id="393762"/>
    <lineage>
        <taxon>Bacteria</taxon>
        <taxon>Bacillati</taxon>
        <taxon>Bacillota</taxon>
        <taxon>Clostridia</taxon>
        <taxon>Peptostreptococcales</taxon>
        <taxon>Natronincolaceae</taxon>
        <taxon>Natronincola</taxon>
    </lineage>
</organism>
<evidence type="ECO:0000256" key="5">
    <source>
        <dbReference type="ARBA" id="ARBA00022927"/>
    </source>
</evidence>
<dbReference type="EMBL" id="FNFP01000002">
    <property type="protein sequence ID" value="SDK56222.1"/>
    <property type="molecule type" value="Genomic_DNA"/>
</dbReference>
<feature type="transmembrane region" description="Helical" evidence="9">
    <location>
        <begin position="298"/>
        <end position="322"/>
    </location>
</feature>
<dbReference type="InterPro" id="IPR054384">
    <property type="entry name" value="SecDF_P1_head"/>
</dbReference>
<evidence type="ECO:0000256" key="8">
    <source>
        <dbReference type="ARBA" id="ARBA00023136"/>
    </source>
</evidence>
<dbReference type="PANTHER" id="PTHR30081">
    <property type="entry name" value="PROTEIN-EXPORT MEMBRANE PROTEIN SEC"/>
    <property type="match status" value="1"/>
</dbReference>
<accession>A0A1G9CX64</accession>
<evidence type="ECO:0000256" key="4">
    <source>
        <dbReference type="ARBA" id="ARBA00022692"/>
    </source>
</evidence>
<comment type="function">
    <text evidence="9">Part of the Sec protein translocase complex. Interacts with the SecYEG preprotein conducting channel. SecDF uses the proton motive force (PMF) to complete protein translocation after the ATP-dependent function of SecA.</text>
</comment>
<dbReference type="GO" id="GO:0065002">
    <property type="term" value="P:intracellular protein transmembrane transport"/>
    <property type="evidence" value="ECO:0007669"/>
    <property type="project" value="UniProtKB-UniRule"/>
</dbReference>
<evidence type="ECO:0000256" key="3">
    <source>
        <dbReference type="ARBA" id="ARBA00022475"/>
    </source>
</evidence>
<dbReference type="FunFam" id="1.20.1640.10:FF:000004">
    <property type="entry name" value="Protein translocase subunit SecD"/>
    <property type="match status" value="1"/>
</dbReference>
<keyword evidence="7 9" id="KW-0811">Translocation</keyword>
<dbReference type="NCBIfam" id="TIGR01129">
    <property type="entry name" value="secD"/>
    <property type="match status" value="1"/>
</dbReference>
<dbReference type="Proteomes" id="UP000198718">
    <property type="component" value="Unassembled WGS sequence"/>
</dbReference>
<dbReference type="InterPro" id="IPR022813">
    <property type="entry name" value="SecD/SecF_arch_bac"/>
</dbReference>
<protein>
    <recommendedName>
        <fullName evidence="9">Protein translocase subunit SecD</fullName>
    </recommendedName>
</protein>
<keyword evidence="5 9" id="KW-0653">Protein transport</keyword>
<evidence type="ECO:0000259" key="10">
    <source>
        <dbReference type="Pfam" id="PF02355"/>
    </source>
</evidence>
<dbReference type="InterPro" id="IPR001036">
    <property type="entry name" value="Acrflvin-R"/>
</dbReference>
<dbReference type="GO" id="GO:0005886">
    <property type="term" value="C:plasma membrane"/>
    <property type="evidence" value="ECO:0007669"/>
    <property type="project" value="UniProtKB-SubCell"/>
</dbReference>
<dbReference type="GO" id="GO:0043952">
    <property type="term" value="P:protein transport by the Sec complex"/>
    <property type="evidence" value="ECO:0007669"/>
    <property type="project" value="UniProtKB-UniRule"/>
</dbReference>
<sequence length="412" mass="44443">MKLKNALLFFVIIALVVLTTYTAFNGIQVGEVRIRPVQEAINQGLDLKGGVYVVYEAETDETGRELDQTINQTIEVFRRRVDAMGLTEPSIVREGEKRIRIELPGVENAQEALDMIGKTAQLQFITPEGEVVVTGGNVKKAEATFISGEAHPVVEFELDSEGTKNFAEATAQHIGEPIFIILDDEIISSPIVNNTIPNGRGHISGNFTVESASQLAALIRGGALPVNLTEVETSTITATLGVNALQRSIYAAKIGIILVLLFMLIYYRIPGFIASIALIIFILLVLGVLVALNATLTLPGIAALILSVGMAVDANVIIFERLKEELRAGKTVRSAIDAGFKRALRAILDSNITTLIAGIVLYQFGTGPIRGFAITLIIGIVVSMFTAIVITRFLLKLIIGMNLTKNSKLFGA</sequence>
<evidence type="ECO:0000256" key="2">
    <source>
        <dbReference type="ARBA" id="ARBA00022448"/>
    </source>
</evidence>
<evidence type="ECO:0000256" key="7">
    <source>
        <dbReference type="ARBA" id="ARBA00023010"/>
    </source>
</evidence>
<reference evidence="12 13" key="1">
    <citation type="submission" date="2016-10" db="EMBL/GenBank/DDBJ databases">
        <authorList>
            <person name="de Groot N.N."/>
        </authorList>
    </citation>
    <scope>NUCLEOTIDE SEQUENCE [LARGE SCALE GENOMIC DNA]</scope>
    <source>
        <strain evidence="12 13">DSM 18346</strain>
    </source>
</reference>
<dbReference type="PRINTS" id="PR00702">
    <property type="entry name" value="ACRIFLAVINRP"/>
</dbReference>
<evidence type="ECO:0000313" key="13">
    <source>
        <dbReference type="Proteomes" id="UP000198718"/>
    </source>
</evidence>
<comment type="caution">
    <text evidence="9">Lacks conserved residue(s) required for the propagation of feature annotation.</text>
</comment>
<dbReference type="SUPFAM" id="SSF82866">
    <property type="entry name" value="Multidrug efflux transporter AcrB transmembrane domain"/>
    <property type="match status" value="1"/>
</dbReference>
<feature type="domain" description="Protein export membrane protein SecD/SecF C-terminal" evidence="10">
    <location>
        <begin position="228"/>
        <end position="396"/>
    </location>
</feature>
<keyword evidence="8 9" id="KW-0472">Membrane</keyword>
<comment type="subcellular location">
    <subcellularLocation>
        <location evidence="1 9">Cell membrane</location>
        <topology evidence="1 9">Multi-pass membrane protein</topology>
    </subcellularLocation>
</comment>
<keyword evidence="13" id="KW-1185">Reference proteome</keyword>